<dbReference type="SUPFAM" id="SSF53927">
    <property type="entry name" value="Cytidine deaminase-like"/>
    <property type="match status" value="1"/>
</dbReference>
<keyword evidence="2" id="KW-0501">Molybdenum cofactor biosynthesis</keyword>
<dbReference type="Proteomes" id="UP000317158">
    <property type="component" value="Unassembled WGS sequence"/>
</dbReference>
<dbReference type="AlphaFoldDB" id="A0A520KRY9"/>
<dbReference type="NCBIfam" id="TIGR00129">
    <property type="entry name" value="fdhD_narQ"/>
    <property type="match status" value="1"/>
</dbReference>
<dbReference type="Gene3D" id="3.40.140.10">
    <property type="entry name" value="Cytidine Deaminase, domain 2"/>
    <property type="match status" value="1"/>
</dbReference>
<dbReference type="PANTHER" id="PTHR30592">
    <property type="entry name" value="FORMATE DEHYDROGENASE"/>
    <property type="match status" value="1"/>
</dbReference>
<evidence type="ECO:0000313" key="4">
    <source>
        <dbReference type="Proteomes" id="UP000317158"/>
    </source>
</evidence>
<dbReference type="GO" id="GO:0006777">
    <property type="term" value="P:Mo-molybdopterin cofactor biosynthetic process"/>
    <property type="evidence" value="ECO:0007669"/>
    <property type="project" value="UniProtKB-KW"/>
</dbReference>
<dbReference type="InterPro" id="IPR003786">
    <property type="entry name" value="FdhD"/>
</dbReference>
<sequence length="247" mass="27987">MQQDDDGSFIDTIKITEWNDGKKIKKTDLVIKEVNVLVKIDGKDYRRFSCSPGYFKYFATGIFITNGFDPRLIQQVDVSRDERSYIVDISTENKIFDWNDSIYEIKPKKITSRLTISKNLVLDLVRKLDENSFLFKKTGGTHVVGICQKKTFMAVEDISRHSAIDKAIGMSFLNGIDPLSSIIVVSCRETESIMNKIIMGGFPIIIGLSAPTDAAINIANDFNVTLIGFASKNRFNVYTNDWRVLFL</sequence>
<dbReference type="PANTHER" id="PTHR30592:SF1">
    <property type="entry name" value="SULFUR CARRIER PROTEIN FDHD"/>
    <property type="match status" value="1"/>
</dbReference>
<proteinExistence type="predicted"/>
<keyword evidence="3" id="KW-0808">Transferase</keyword>
<reference evidence="3 4" key="1">
    <citation type="journal article" date="2019" name="Nat. Microbiol.">
        <title>Wide diversity of methane and short-chain alkane metabolisms in uncultured archaea.</title>
        <authorList>
            <person name="Borrel G."/>
            <person name="Adam P.S."/>
            <person name="McKay L.J."/>
            <person name="Chen L.X."/>
            <person name="Sierra-Garcia I.N."/>
            <person name="Sieber C.M."/>
            <person name="Letourneur Q."/>
            <person name="Ghozlane A."/>
            <person name="Andersen G.L."/>
            <person name="Li W.J."/>
            <person name="Hallam S.J."/>
            <person name="Muyzer G."/>
            <person name="de Oliveira V.M."/>
            <person name="Inskeep W.P."/>
            <person name="Banfield J.F."/>
            <person name="Gribaldo S."/>
        </authorList>
    </citation>
    <scope>NUCLEOTIDE SEQUENCE [LARGE SCALE GENOMIC DNA]</scope>
    <source>
        <strain evidence="3">NM1a</strain>
    </source>
</reference>
<keyword evidence="1" id="KW-0963">Cytoplasm</keyword>
<evidence type="ECO:0000256" key="2">
    <source>
        <dbReference type="ARBA" id="ARBA00023150"/>
    </source>
</evidence>
<evidence type="ECO:0000313" key="3">
    <source>
        <dbReference type="EMBL" id="RZN64517.1"/>
    </source>
</evidence>
<evidence type="ECO:0000256" key="1">
    <source>
        <dbReference type="ARBA" id="ARBA00022490"/>
    </source>
</evidence>
<dbReference type="PIRSF" id="PIRSF015626">
    <property type="entry name" value="FdhD"/>
    <property type="match status" value="1"/>
</dbReference>
<dbReference type="Pfam" id="PF02634">
    <property type="entry name" value="FdhD-NarQ"/>
    <property type="match status" value="1"/>
</dbReference>
<accession>A0A520KRY9</accession>
<gene>
    <name evidence="3" type="primary">fdhD</name>
    <name evidence="3" type="ORF">EF806_04030</name>
</gene>
<dbReference type="GO" id="GO:0016783">
    <property type="term" value="F:sulfurtransferase activity"/>
    <property type="evidence" value="ECO:0007669"/>
    <property type="project" value="InterPro"/>
</dbReference>
<name>A0A520KRY9_METT2</name>
<dbReference type="EMBL" id="RXIF01000006">
    <property type="protein sequence ID" value="RZN64517.1"/>
    <property type="molecule type" value="Genomic_DNA"/>
</dbReference>
<comment type="caution">
    <text evidence="3">The sequence shown here is derived from an EMBL/GenBank/DDBJ whole genome shotgun (WGS) entry which is preliminary data.</text>
</comment>
<organism evidence="3 4">
    <name type="scientific">Methanoliparum thermophilum</name>
    <dbReference type="NCBI Taxonomy" id="2491083"/>
    <lineage>
        <taxon>Archaea</taxon>
        <taxon>Methanobacteriati</taxon>
        <taxon>Methanobacteriota</taxon>
        <taxon>Candidatus Methanoliparia</taxon>
        <taxon>Candidatus Methanoliparales</taxon>
        <taxon>Candidatus Methanoliparaceae</taxon>
        <taxon>Candidatus Methanoliparum</taxon>
    </lineage>
</organism>
<protein>
    <submittedName>
        <fullName evidence="3">Formate dehydrogenase accessory sulfurtransferase FdhD</fullName>
    </submittedName>
</protein>
<dbReference type="InterPro" id="IPR016193">
    <property type="entry name" value="Cytidine_deaminase-like"/>
</dbReference>